<comment type="caution">
    <text evidence="3">The sequence shown here is derived from an EMBL/GenBank/DDBJ whole genome shotgun (WGS) entry which is preliminary data.</text>
</comment>
<sequence>MTWDPYGRLLTIEEAARAVDRPTSTIRRWITEGRLTPTAALGHRKLYRESDVLAADADAHRGRRRPRGVRPRTPGLT</sequence>
<protein>
    <recommendedName>
        <fullName evidence="2">Helix-turn-helix domain-containing protein</fullName>
    </recommendedName>
</protein>
<accession>A0A0L6CKP9</accession>
<reference evidence="4" key="1">
    <citation type="submission" date="2015-03" db="EMBL/GenBank/DDBJ databases">
        <title>Luteipulveratus halotolerans sp. nov., a novel actinobacterium (Dermacoccaceae) from Sarawak, Malaysia.</title>
        <authorList>
            <person name="Juboi H."/>
            <person name="Basik A."/>
            <person name="Shamsul S.S."/>
            <person name="Arnold P."/>
            <person name="Schmitt E.K."/>
            <person name="Sanglier J.-J."/>
            <person name="Yeo T."/>
        </authorList>
    </citation>
    <scope>NUCLEOTIDE SEQUENCE [LARGE SCALE GENOMIC DNA]</scope>
    <source>
        <strain evidence="4">C296001</strain>
    </source>
</reference>
<dbReference type="EMBL" id="LAIR01000002">
    <property type="protein sequence ID" value="KNX38088.1"/>
    <property type="molecule type" value="Genomic_DNA"/>
</dbReference>
<dbReference type="SUPFAM" id="SSF46955">
    <property type="entry name" value="Putative DNA-binding domain"/>
    <property type="match status" value="1"/>
</dbReference>
<dbReference type="STRING" id="1631356.VV01_14560"/>
<evidence type="ECO:0000313" key="3">
    <source>
        <dbReference type="EMBL" id="KNX38088.1"/>
    </source>
</evidence>
<dbReference type="AlphaFoldDB" id="A0A0L6CKP9"/>
<keyword evidence="4" id="KW-1185">Reference proteome</keyword>
<dbReference type="InterPro" id="IPR041657">
    <property type="entry name" value="HTH_17"/>
</dbReference>
<evidence type="ECO:0000313" key="4">
    <source>
        <dbReference type="Proteomes" id="UP000037397"/>
    </source>
</evidence>
<organism evidence="3 4">
    <name type="scientific">Luteipulveratus halotolerans</name>
    <dbReference type="NCBI Taxonomy" id="1631356"/>
    <lineage>
        <taxon>Bacteria</taxon>
        <taxon>Bacillati</taxon>
        <taxon>Actinomycetota</taxon>
        <taxon>Actinomycetes</taxon>
        <taxon>Micrococcales</taxon>
        <taxon>Dermacoccaceae</taxon>
        <taxon>Luteipulveratus</taxon>
    </lineage>
</organism>
<dbReference type="OrthoDB" id="3483399at2"/>
<dbReference type="RefSeq" id="WP_050670504.1">
    <property type="nucleotide sequence ID" value="NZ_LAIR01000002.1"/>
</dbReference>
<name>A0A0L6CKP9_9MICO</name>
<feature type="region of interest" description="Disordered" evidence="1">
    <location>
        <begin position="55"/>
        <end position="77"/>
    </location>
</feature>
<proteinExistence type="predicted"/>
<feature type="domain" description="Helix-turn-helix" evidence="2">
    <location>
        <begin position="9"/>
        <end position="54"/>
    </location>
</feature>
<dbReference type="InterPro" id="IPR009061">
    <property type="entry name" value="DNA-bd_dom_put_sf"/>
</dbReference>
<dbReference type="Gene3D" id="1.10.1660.10">
    <property type="match status" value="1"/>
</dbReference>
<gene>
    <name evidence="3" type="ORF">VV01_14560</name>
</gene>
<dbReference type="Proteomes" id="UP000037397">
    <property type="component" value="Unassembled WGS sequence"/>
</dbReference>
<evidence type="ECO:0000256" key="1">
    <source>
        <dbReference type="SAM" id="MobiDB-lite"/>
    </source>
</evidence>
<feature type="compositionally biased region" description="Basic residues" evidence="1">
    <location>
        <begin position="61"/>
        <end position="70"/>
    </location>
</feature>
<evidence type="ECO:0000259" key="2">
    <source>
        <dbReference type="Pfam" id="PF12728"/>
    </source>
</evidence>
<dbReference type="Pfam" id="PF12728">
    <property type="entry name" value="HTH_17"/>
    <property type="match status" value="1"/>
</dbReference>